<comment type="catalytic activity">
    <reaction evidence="7 8">
        <text>(2S,6S)-2,6-diaminopimelate = meso-2,6-diaminopimelate</text>
        <dbReference type="Rhea" id="RHEA:15393"/>
        <dbReference type="ChEBI" id="CHEBI:57609"/>
        <dbReference type="ChEBI" id="CHEBI:57791"/>
        <dbReference type="EC" id="5.1.1.7"/>
    </reaction>
</comment>
<protein>
    <recommendedName>
        <fullName evidence="3 8">Diaminopimelate epimerase</fullName>
        <shortName evidence="8">DAP epimerase</shortName>
        <ecNumber evidence="3 8">5.1.1.7</ecNumber>
    </recommendedName>
    <alternativeName>
        <fullName evidence="8">PLP-independent amino acid racemase</fullName>
    </alternativeName>
</protein>
<evidence type="ECO:0000256" key="3">
    <source>
        <dbReference type="ARBA" id="ARBA00013080"/>
    </source>
</evidence>
<dbReference type="SUPFAM" id="SSF54506">
    <property type="entry name" value="Diaminopimelate epimerase-like"/>
    <property type="match status" value="2"/>
</dbReference>
<feature type="binding site" evidence="8">
    <location>
        <begin position="245"/>
        <end position="246"/>
    </location>
    <ligand>
        <name>substrate</name>
    </ligand>
</feature>
<dbReference type="GO" id="GO:0008837">
    <property type="term" value="F:diaminopimelate epimerase activity"/>
    <property type="evidence" value="ECO:0007669"/>
    <property type="project" value="UniProtKB-UniRule"/>
</dbReference>
<feature type="binding site" evidence="8">
    <location>
        <position position="82"/>
    </location>
    <ligand>
        <name>substrate</name>
    </ligand>
</feature>
<keyword evidence="4 8" id="KW-0028">Amino-acid biosynthesis</keyword>
<evidence type="ECO:0000256" key="9">
    <source>
        <dbReference type="PROSITE-ProRule" id="PRU10125"/>
    </source>
</evidence>
<comment type="subcellular location">
    <subcellularLocation>
        <location evidence="8">Cytoplasm</location>
    </subcellularLocation>
</comment>
<feature type="site" description="Could be important to modulate the pK values of the two catalytic cysteine residues" evidence="8">
    <location>
        <position position="245"/>
    </location>
</feature>
<feature type="binding site" evidence="8">
    <location>
        <begin position="92"/>
        <end position="93"/>
    </location>
    <ligand>
        <name>substrate</name>
    </ligand>
</feature>
<dbReference type="HAMAP" id="MF_00197">
    <property type="entry name" value="DAP_epimerase"/>
    <property type="match status" value="1"/>
</dbReference>
<gene>
    <name evidence="8" type="primary">dapF</name>
    <name evidence="10" type="ORF">IM660_07780</name>
</gene>
<feature type="active site" evidence="9">
    <location>
        <position position="91"/>
    </location>
</feature>
<keyword evidence="11" id="KW-1185">Reference proteome</keyword>
<evidence type="ECO:0000256" key="8">
    <source>
        <dbReference type="HAMAP-Rule" id="MF_00197"/>
    </source>
</evidence>
<dbReference type="EC" id="5.1.1.7" evidence="3 8"/>
<dbReference type="Pfam" id="PF01678">
    <property type="entry name" value="DAP_epimerase"/>
    <property type="match status" value="2"/>
</dbReference>
<feature type="site" description="Could be important to modulate the pK values of the two catalytic cysteine residues" evidence="8">
    <location>
        <position position="178"/>
    </location>
</feature>
<feature type="active site" description="Proton donor" evidence="8">
    <location>
        <position position="91"/>
    </location>
</feature>
<evidence type="ECO:0000256" key="2">
    <source>
        <dbReference type="ARBA" id="ARBA00010219"/>
    </source>
</evidence>
<evidence type="ECO:0000313" key="11">
    <source>
        <dbReference type="Proteomes" id="UP000593758"/>
    </source>
</evidence>
<dbReference type="PROSITE" id="PS01326">
    <property type="entry name" value="DAP_EPIMERASE"/>
    <property type="match status" value="1"/>
</dbReference>
<organism evidence="10 11">
    <name type="scientific">Ruania alkalisoli</name>
    <dbReference type="NCBI Taxonomy" id="2779775"/>
    <lineage>
        <taxon>Bacteria</taxon>
        <taxon>Bacillati</taxon>
        <taxon>Actinomycetota</taxon>
        <taxon>Actinomycetes</taxon>
        <taxon>Micrococcales</taxon>
        <taxon>Ruaniaceae</taxon>
        <taxon>Ruania</taxon>
    </lineage>
</organism>
<keyword evidence="6 8" id="KW-0413">Isomerase</keyword>
<evidence type="ECO:0000256" key="4">
    <source>
        <dbReference type="ARBA" id="ARBA00022605"/>
    </source>
</evidence>
<evidence type="ECO:0000256" key="5">
    <source>
        <dbReference type="ARBA" id="ARBA00023154"/>
    </source>
</evidence>
<comment type="caution">
    <text evidence="8">Lacks conserved residue(s) required for the propagation of feature annotation.</text>
</comment>
<dbReference type="PANTHER" id="PTHR31689:SF0">
    <property type="entry name" value="DIAMINOPIMELATE EPIMERASE"/>
    <property type="match status" value="1"/>
</dbReference>
<keyword evidence="5 8" id="KW-0457">Lysine biosynthesis</keyword>
<comment type="similarity">
    <text evidence="2 8">Belongs to the diaminopimelate epimerase family.</text>
</comment>
<feature type="binding site" evidence="8">
    <location>
        <position position="176"/>
    </location>
    <ligand>
        <name>substrate</name>
    </ligand>
</feature>
<dbReference type="RefSeq" id="WP_193498768.1">
    <property type="nucleotide sequence ID" value="NZ_CP063169.1"/>
</dbReference>
<comment type="pathway">
    <text evidence="1 8">Amino-acid biosynthesis; L-lysine biosynthesis via DAP pathway; DL-2,6-diaminopimelate from LL-2,6-diaminopimelate: step 1/1.</text>
</comment>
<evidence type="ECO:0000313" key="10">
    <source>
        <dbReference type="EMBL" id="QOR72125.1"/>
    </source>
</evidence>
<evidence type="ECO:0000256" key="1">
    <source>
        <dbReference type="ARBA" id="ARBA00005196"/>
    </source>
</evidence>
<feature type="binding site" evidence="8">
    <location>
        <position position="209"/>
    </location>
    <ligand>
        <name>substrate</name>
    </ligand>
</feature>
<feature type="active site" description="Proton acceptor" evidence="8">
    <location>
        <position position="254"/>
    </location>
</feature>
<dbReference type="Gene3D" id="3.10.310.10">
    <property type="entry name" value="Diaminopimelate Epimerase, Chain A, domain 1"/>
    <property type="match status" value="2"/>
</dbReference>
<name>A0A7M1SX48_9MICO</name>
<dbReference type="InterPro" id="IPR018510">
    <property type="entry name" value="DAP_epimerase_AS"/>
</dbReference>
<feature type="binding site" evidence="8">
    <location>
        <position position="17"/>
    </location>
    <ligand>
        <name>substrate</name>
    </ligand>
</feature>
<dbReference type="PANTHER" id="PTHR31689">
    <property type="entry name" value="DIAMINOPIMELATE EPIMERASE, CHLOROPLASTIC"/>
    <property type="match status" value="1"/>
</dbReference>
<dbReference type="GO" id="GO:0005829">
    <property type="term" value="C:cytosol"/>
    <property type="evidence" value="ECO:0007669"/>
    <property type="project" value="TreeGrafter"/>
</dbReference>
<sequence>MNAADLPTFVKGHGTGNDFLLYADPDGVAELTAETIAAVADRHTGFGADGVIRAVRTSAPGVPAGVVGADSVDSEWFMDYRNADGSVAEMCGNGIRVFTAFLRHENLLDLPDGGSTAIATRAGVLQVRREGEEYAVDMGVWSAPGGPDALAEGFDVSVVVPGLTEQRPGLRLDLPNPHTVVAVESADELDELDLHRAPGVDPSPEHGTNVEFVLPLGEQEVDEVDRDGQVTGTVTMGVVRMRVHERGVGETLSCGTGACAAALAVRTWFGDGAPDEWQVQVPGGTLRVRALAEQHVELAGPAQLVGRVTPL</sequence>
<comment type="subunit">
    <text evidence="8">Homodimer.</text>
</comment>
<keyword evidence="8" id="KW-0963">Cytoplasm</keyword>
<dbReference type="GO" id="GO:0009089">
    <property type="term" value="P:lysine biosynthetic process via diaminopimelate"/>
    <property type="evidence" value="ECO:0007669"/>
    <property type="project" value="UniProtKB-UniRule"/>
</dbReference>
<dbReference type="Proteomes" id="UP000593758">
    <property type="component" value="Chromosome"/>
</dbReference>
<proteinExistence type="inferred from homology"/>
<dbReference type="EMBL" id="CP063169">
    <property type="protein sequence ID" value="QOR72125.1"/>
    <property type="molecule type" value="Genomic_DNA"/>
</dbReference>
<dbReference type="AlphaFoldDB" id="A0A7M1SX48"/>
<dbReference type="InterPro" id="IPR001653">
    <property type="entry name" value="DAP_epimerase_DapF"/>
</dbReference>
<comment type="function">
    <text evidence="8">Catalyzes the stereoinversion of LL-2,6-diaminopimelate (L,L-DAP) to meso-diaminopimelate (meso-DAP), a precursor of L-lysine and an essential component of the bacterial peptidoglycan.</text>
</comment>
<evidence type="ECO:0000256" key="7">
    <source>
        <dbReference type="ARBA" id="ARBA00051712"/>
    </source>
</evidence>
<accession>A0A7M1SX48</accession>
<feature type="binding site" evidence="8">
    <location>
        <begin position="255"/>
        <end position="256"/>
    </location>
    <ligand>
        <name>substrate</name>
    </ligand>
</feature>
<reference evidence="10 11" key="1">
    <citation type="submission" date="2020-10" db="EMBL/GenBank/DDBJ databases">
        <title>Haloactinobacterium sp. RN3S43, a bacterium isolated from saline soil.</title>
        <authorList>
            <person name="Sun J.-Q."/>
        </authorList>
    </citation>
    <scope>NUCLEOTIDE SEQUENCE [LARGE SCALE GENOMIC DNA]</scope>
    <source>
        <strain evidence="10 11">RN3S43</strain>
    </source>
</reference>
<dbReference type="UniPathway" id="UPA00034">
    <property type="reaction ID" value="UER00025"/>
</dbReference>
<dbReference type="KEGG" id="halt:IM660_07780"/>
<evidence type="ECO:0000256" key="6">
    <source>
        <dbReference type="ARBA" id="ARBA00023235"/>
    </source>
</evidence>